<gene>
    <name evidence="3" type="ORF">EOD41_07340</name>
</gene>
<evidence type="ECO:0000313" key="4">
    <source>
        <dbReference type="Proteomes" id="UP000282759"/>
    </source>
</evidence>
<organism evidence="3 4">
    <name type="scientific">Mucilaginibacter limnophilus</name>
    <dbReference type="NCBI Taxonomy" id="1932778"/>
    <lineage>
        <taxon>Bacteria</taxon>
        <taxon>Pseudomonadati</taxon>
        <taxon>Bacteroidota</taxon>
        <taxon>Sphingobacteriia</taxon>
        <taxon>Sphingobacteriales</taxon>
        <taxon>Sphingobacteriaceae</taxon>
        <taxon>Mucilaginibacter</taxon>
    </lineage>
</organism>
<dbReference type="Proteomes" id="UP000282759">
    <property type="component" value="Unassembled WGS sequence"/>
</dbReference>
<sequence>MMNVPFTPQLLGDLIEKGFTYVLASVAFDEADTESSPLVLKPVKTEPVLANLPEGFQTYYKITREPLQMVCGGTDIPLLLQYDAMAVGDGSSSIYDDTYFRMSEEFFRQVLDSLEDYAIFTTDTMGNVNSWNNGAQKVLGYAEQEILGINSEVFFTQEDRESNEPEKELKTASTDGRGIDERYHVRKDGSRFWGTGLVFPLFDESGKHRGYTKIMRNLGEEEHARQVAESK</sequence>
<dbReference type="Pfam" id="PF13426">
    <property type="entry name" value="PAS_9"/>
    <property type="match status" value="1"/>
</dbReference>
<dbReference type="EMBL" id="SACK01000002">
    <property type="protein sequence ID" value="RVU01766.1"/>
    <property type="molecule type" value="Genomic_DNA"/>
</dbReference>
<reference evidence="3 4" key="1">
    <citation type="submission" date="2019-01" db="EMBL/GenBank/DDBJ databases">
        <authorList>
            <person name="Chen W.-M."/>
        </authorList>
    </citation>
    <scope>NUCLEOTIDE SEQUENCE [LARGE SCALE GENOMIC DNA]</scope>
    <source>
        <strain evidence="3 4">YBJ-36</strain>
    </source>
</reference>
<dbReference type="PROSITE" id="PS50112">
    <property type="entry name" value="PAS"/>
    <property type="match status" value="1"/>
</dbReference>
<dbReference type="InterPro" id="IPR000014">
    <property type="entry name" value="PAS"/>
</dbReference>
<evidence type="ECO:0000259" key="2">
    <source>
        <dbReference type="PROSITE" id="PS50113"/>
    </source>
</evidence>
<protein>
    <submittedName>
        <fullName evidence="3">PAS domain S-box protein</fullName>
    </submittedName>
</protein>
<dbReference type="SUPFAM" id="SSF55785">
    <property type="entry name" value="PYP-like sensor domain (PAS domain)"/>
    <property type="match status" value="1"/>
</dbReference>
<dbReference type="OrthoDB" id="9766459at2"/>
<dbReference type="InterPro" id="IPR035965">
    <property type="entry name" value="PAS-like_dom_sf"/>
</dbReference>
<dbReference type="InterPro" id="IPR000700">
    <property type="entry name" value="PAS-assoc_C"/>
</dbReference>
<name>A0A437MVW5_9SPHI</name>
<dbReference type="NCBIfam" id="TIGR00229">
    <property type="entry name" value="sensory_box"/>
    <property type="match status" value="1"/>
</dbReference>
<comment type="caution">
    <text evidence="3">The sequence shown here is derived from an EMBL/GenBank/DDBJ whole genome shotgun (WGS) entry which is preliminary data.</text>
</comment>
<dbReference type="AlphaFoldDB" id="A0A437MVW5"/>
<dbReference type="CDD" id="cd00130">
    <property type="entry name" value="PAS"/>
    <property type="match status" value="1"/>
</dbReference>
<keyword evidence="4" id="KW-1185">Reference proteome</keyword>
<feature type="domain" description="PAC" evidence="2">
    <location>
        <begin position="177"/>
        <end position="230"/>
    </location>
</feature>
<evidence type="ECO:0000313" key="3">
    <source>
        <dbReference type="EMBL" id="RVU01766.1"/>
    </source>
</evidence>
<dbReference type="RefSeq" id="WP_127704131.1">
    <property type="nucleotide sequence ID" value="NZ_SACK01000002.1"/>
</dbReference>
<proteinExistence type="predicted"/>
<evidence type="ECO:0000259" key="1">
    <source>
        <dbReference type="PROSITE" id="PS50112"/>
    </source>
</evidence>
<feature type="domain" description="PAS" evidence="1">
    <location>
        <begin position="103"/>
        <end position="176"/>
    </location>
</feature>
<dbReference type="PROSITE" id="PS50113">
    <property type="entry name" value="PAC"/>
    <property type="match status" value="1"/>
</dbReference>
<dbReference type="Gene3D" id="3.30.450.20">
    <property type="entry name" value="PAS domain"/>
    <property type="match status" value="1"/>
</dbReference>
<accession>A0A437MVW5</accession>